<organism evidence="3 4">
    <name type="scientific">Sedimentitalea nanhaiensis</name>
    <dbReference type="NCBI Taxonomy" id="999627"/>
    <lineage>
        <taxon>Bacteria</taxon>
        <taxon>Pseudomonadati</taxon>
        <taxon>Pseudomonadota</taxon>
        <taxon>Alphaproteobacteria</taxon>
        <taxon>Rhodobacterales</taxon>
        <taxon>Paracoccaceae</taxon>
        <taxon>Sedimentitalea</taxon>
    </lineage>
</organism>
<dbReference type="InterPro" id="IPR002762">
    <property type="entry name" value="CbiX-like"/>
</dbReference>
<dbReference type="GO" id="GO:0046872">
    <property type="term" value="F:metal ion binding"/>
    <property type="evidence" value="ECO:0007669"/>
    <property type="project" value="UniProtKB-KW"/>
</dbReference>
<dbReference type="OrthoDB" id="7346027at2"/>
<keyword evidence="4" id="KW-1185">Reference proteome</keyword>
<protein>
    <submittedName>
        <fullName evidence="3">Sirohydrochlorin ferrochelatase</fullName>
    </submittedName>
</protein>
<dbReference type="eggNOG" id="COG2138">
    <property type="taxonomic scope" value="Bacteria"/>
</dbReference>
<dbReference type="PANTHER" id="PTHR33542:SF3">
    <property type="entry name" value="SIROHYDROCHLORIN FERROCHELATASE, CHLOROPLASTIC"/>
    <property type="match status" value="1"/>
</dbReference>
<evidence type="ECO:0000313" key="3">
    <source>
        <dbReference type="EMBL" id="SFT38533.1"/>
    </source>
</evidence>
<dbReference type="InterPro" id="IPR050963">
    <property type="entry name" value="Sirohydro_Cobaltochel/CbiX"/>
</dbReference>
<dbReference type="CDD" id="cd03416">
    <property type="entry name" value="CbiX_SirB_N"/>
    <property type="match status" value="1"/>
</dbReference>
<dbReference type="EMBL" id="FPAW01000001">
    <property type="protein sequence ID" value="SFT38533.1"/>
    <property type="molecule type" value="Genomic_DNA"/>
</dbReference>
<reference evidence="3 4" key="1">
    <citation type="submission" date="2016-10" db="EMBL/GenBank/DDBJ databases">
        <authorList>
            <person name="de Groot N.N."/>
        </authorList>
    </citation>
    <scope>NUCLEOTIDE SEQUENCE [LARGE SCALE GENOMIC DNA]</scope>
    <source>
        <strain evidence="3 4">CGMCC 1.10959</strain>
    </source>
</reference>
<dbReference type="STRING" id="999627.SAMN05216236_101309"/>
<dbReference type="RefSeq" id="WP_051372499.1">
    <property type="nucleotide sequence ID" value="NZ_FPAW01000001.1"/>
</dbReference>
<dbReference type="AlphaFoldDB" id="A0A1I6XK98"/>
<evidence type="ECO:0000256" key="1">
    <source>
        <dbReference type="ARBA" id="ARBA00022723"/>
    </source>
</evidence>
<dbReference type="SUPFAM" id="SSF53800">
    <property type="entry name" value="Chelatase"/>
    <property type="match status" value="1"/>
</dbReference>
<evidence type="ECO:0000313" key="4">
    <source>
        <dbReference type="Proteomes" id="UP000182466"/>
    </source>
</evidence>
<accession>A0A1I6XK98</accession>
<dbReference type="PANTHER" id="PTHR33542">
    <property type="entry name" value="SIROHYDROCHLORIN FERROCHELATASE, CHLOROPLASTIC"/>
    <property type="match status" value="1"/>
</dbReference>
<sequence>MSGTRSHFRRAQAINRRAIIVSHGQPSDPAPAEAALAELTAHVAALMPGWSLSSATLAASGALDAAAEAAGTGALIYPLFMTDGWFTQTTLPKRLKGRNVRILPPLGTDPTLPDLACNWLAAELQNRGWQMRDTCLIVASHGSGKSRNSARDTERFVTALAERTGFADIRTGYIEEPPFLGDVVFDTGSRAICMPFFAAGGGHVVEDIPEALDLADFEGVRLPPIGIHPQVPRLIAAALLSEAKQVNAA</sequence>
<evidence type="ECO:0000256" key="2">
    <source>
        <dbReference type="ARBA" id="ARBA00023239"/>
    </source>
</evidence>
<name>A0A1I6XK98_9RHOB</name>
<dbReference type="Pfam" id="PF01903">
    <property type="entry name" value="CbiX"/>
    <property type="match status" value="1"/>
</dbReference>
<dbReference type="Gene3D" id="3.40.50.1400">
    <property type="match status" value="2"/>
</dbReference>
<dbReference type="Proteomes" id="UP000182466">
    <property type="component" value="Unassembled WGS sequence"/>
</dbReference>
<dbReference type="GO" id="GO:0016829">
    <property type="term" value="F:lyase activity"/>
    <property type="evidence" value="ECO:0007669"/>
    <property type="project" value="UniProtKB-KW"/>
</dbReference>
<gene>
    <name evidence="3" type="ORF">SAMN05216236_101309</name>
</gene>
<keyword evidence="1" id="KW-0479">Metal-binding</keyword>
<keyword evidence="2" id="KW-0456">Lyase</keyword>
<proteinExistence type="predicted"/>